<dbReference type="AlphaFoldDB" id="A0A238WW54"/>
<dbReference type="Proteomes" id="UP000198420">
    <property type="component" value="Unassembled WGS sequence"/>
</dbReference>
<gene>
    <name evidence="1" type="ORF">SAMN06265355_103380</name>
</gene>
<proteinExistence type="predicted"/>
<accession>A0A238WW54</accession>
<dbReference type="EMBL" id="FZNP01000003">
    <property type="protein sequence ID" value="SNR50730.1"/>
    <property type="molecule type" value="Genomic_DNA"/>
</dbReference>
<keyword evidence="2" id="KW-1185">Reference proteome</keyword>
<organism evidence="1 2">
    <name type="scientific">Actinomadura mexicana</name>
    <dbReference type="NCBI Taxonomy" id="134959"/>
    <lineage>
        <taxon>Bacteria</taxon>
        <taxon>Bacillati</taxon>
        <taxon>Actinomycetota</taxon>
        <taxon>Actinomycetes</taxon>
        <taxon>Streptosporangiales</taxon>
        <taxon>Thermomonosporaceae</taxon>
        <taxon>Actinomadura</taxon>
    </lineage>
</organism>
<name>A0A238WW54_9ACTN</name>
<evidence type="ECO:0000313" key="1">
    <source>
        <dbReference type="EMBL" id="SNR50730.1"/>
    </source>
</evidence>
<reference evidence="2" key="1">
    <citation type="submission" date="2017-06" db="EMBL/GenBank/DDBJ databases">
        <authorList>
            <person name="Varghese N."/>
            <person name="Submissions S."/>
        </authorList>
    </citation>
    <scope>NUCLEOTIDE SEQUENCE [LARGE SCALE GENOMIC DNA]</scope>
    <source>
        <strain evidence="2">DSM 44485</strain>
    </source>
</reference>
<sequence>MRGIGRGVVVHVANIIETTAKAIAEALGVDA</sequence>
<evidence type="ECO:0000313" key="2">
    <source>
        <dbReference type="Proteomes" id="UP000198420"/>
    </source>
</evidence>
<protein>
    <submittedName>
        <fullName evidence="1">Uncharacterized protein</fullName>
    </submittedName>
</protein>